<feature type="transmembrane region" description="Helical" evidence="2">
    <location>
        <begin position="42"/>
        <end position="65"/>
    </location>
</feature>
<keyword evidence="1" id="KW-0479">Metal-binding</keyword>
<keyword evidence="1" id="KW-0863">Zinc-finger</keyword>
<dbReference type="CDD" id="cd16461">
    <property type="entry name" value="RING-H2_EL5-like"/>
    <property type="match status" value="1"/>
</dbReference>
<dbReference type="SUPFAM" id="SSF57850">
    <property type="entry name" value="RING/U-box"/>
    <property type="match status" value="1"/>
</dbReference>
<accession>A0A2P6R4R8</accession>
<proteinExistence type="predicted"/>
<dbReference type="GO" id="GO:0008270">
    <property type="term" value="F:zinc ion binding"/>
    <property type="evidence" value="ECO:0007669"/>
    <property type="project" value="UniProtKB-KW"/>
</dbReference>
<name>A0A2P6R4R8_ROSCH</name>
<keyword evidence="2" id="KW-0472">Membrane</keyword>
<feature type="transmembrane region" description="Helical" evidence="2">
    <location>
        <begin position="12"/>
        <end position="30"/>
    </location>
</feature>
<dbReference type="PROSITE" id="PS50089">
    <property type="entry name" value="ZF_RING_2"/>
    <property type="match status" value="1"/>
</dbReference>
<gene>
    <name evidence="4" type="ORF">RchiOBHm_Chr4g0446061</name>
</gene>
<keyword evidence="2" id="KW-0812">Transmembrane</keyword>
<keyword evidence="5" id="KW-1185">Reference proteome</keyword>
<dbReference type="Gene3D" id="3.30.40.10">
    <property type="entry name" value="Zinc/RING finger domain, C3HC4 (zinc finger)"/>
    <property type="match status" value="1"/>
</dbReference>
<protein>
    <submittedName>
        <fullName evidence="4">Putative transcription factor C2H2 family</fullName>
    </submittedName>
</protein>
<dbReference type="Pfam" id="PF13639">
    <property type="entry name" value="zf-RING_2"/>
    <property type="match status" value="1"/>
</dbReference>
<evidence type="ECO:0000313" key="4">
    <source>
        <dbReference type="EMBL" id="PRQ41359.1"/>
    </source>
</evidence>
<evidence type="ECO:0000259" key="3">
    <source>
        <dbReference type="PROSITE" id="PS50089"/>
    </source>
</evidence>
<keyword evidence="2" id="KW-1133">Transmembrane helix</keyword>
<dbReference type="Proteomes" id="UP000238479">
    <property type="component" value="Chromosome 4"/>
</dbReference>
<dbReference type="InterPro" id="IPR001841">
    <property type="entry name" value="Znf_RING"/>
</dbReference>
<keyword evidence="1" id="KW-0862">Zinc</keyword>
<dbReference type="UniPathway" id="UPA00143"/>
<reference evidence="4 5" key="1">
    <citation type="journal article" date="2018" name="Nat. Genet.">
        <title>The Rosa genome provides new insights in the design of modern roses.</title>
        <authorList>
            <person name="Bendahmane M."/>
        </authorList>
    </citation>
    <scope>NUCLEOTIDE SEQUENCE [LARGE SCALE GENOMIC DNA]</scope>
    <source>
        <strain evidence="5">cv. Old Blush</strain>
    </source>
</reference>
<comment type="caution">
    <text evidence="4">The sequence shown here is derived from an EMBL/GenBank/DDBJ whole genome shotgun (WGS) entry which is preliminary data.</text>
</comment>
<sequence>MPTPPPPPSNPLTFQSVVAALCIAPIFFLITEALDHTTCAVLIPFIFVAVCLVVFYAVAIVAQIIGAGRFSSLLLSQTHRRLNYPDQIQIYVYPAVRPGHNDQAWQDGLEKVLPPPTIYSKTQHEGEAHEEGGVVMKSCKRSSSWKQCAICMEDFVEGESCRVLPTCDHIFHLICIDSWLKLHPSCPICRKSICKCTSCVLDV</sequence>
<feature type="domain" description="RING-type" evidence="3">
    <location>
        <begin position="148"/>
        <end position="190"/>
    </location>
</feature>
<dbReference type="EMBL" id="PDCK01000042">
    <property type="protein sequence ID" value="PRQ41359.1"/>
    <property type="molecule type" value="Genomic_DNA"/>
</dbReference>
<dbReference type="InterPro" id="IPR013083">
    <property type="entry name" value="Znf_RING/FYVE/PHD"/>
</dbReference>
<dbReference type="SMART" id="SM00184">
    <property type="entry name" value="RING"/>
    <property type="match status" value="1"/>
</dbReference>
<evidence type="ECO:0000256" key="1">
    <source>
        <dbReference type="PROSITE-ProRule" id="PRU00175"/>
    </source>
</evidence>
<dbReference type="GO" id="GO:0016567">
    <property type="term" value="P:protein ubiquitination"/>
    <property type="evidence" value="ECO:0007669"/>
    <property type="project" value="UniProtKB-UniPathway"/>
</dbReference>
<dbReference type="AlphaFoldDB" id="A0A2P6R4R8"/>
<evidence type="ECO:0000313" key="5">
    <source>
        <dbReference type="Proteomes" id="UP000238479"/>
    </source>
</evidence>
<evidence type="ECO:0000256" key="2">
    <source>
        <dbReference type="SAM" id="Phobius"/>
    </source>
</evidence>
<dbReference type="Gramene" id="PRQ41359">
    <property type="protein sequence ID" value="PRQ41359"/>
    <property type="gene ID" value="RchiOBHm_Chr4g0446061"/>
</dbReference>
<dbReference type="PANTHER" id="PTHR45676">
    <property type="entry name" value="RING-H2 FINGER PROTEIN ATL51-RELATED"/>
    <property type="match status" value="1"/>
</dbReference>
<organism evidence="4 5">
    <name type="scientific">Rosa chinensis</name>
    <name type="common">China rose</name>
    <dbReference type="NCBI Taxonomy" id="74649"/>
    <lineage>
        <taxon>Eukaryota</taxon>
        <taxon>Viridiplantae</taxon>
        <taxon>Streptophyta</taxon>
        <taxon>Embryophyta</taxon>
        <taxon>Tracheophyta</taxon>
        <taxon>Spermatophyta</taxon>
        <taxon>Magnoliopsida</taxon>
        <taxon>eudicotyledons</taxon>
        <taxon>Gunneridae</taxon>
        <taxon>Pentapetalae</taxon>
        <taxon>rosids</taxon>
        <taxon>fabids</taxon>
        <taxon>Rosales</taxon>
        <taxon>Rosaceae</taxon>
        <taxon>Rosoideae</taxon>
        <taxon>Rosoideae incertae sedis</taxon>
        <taxon>Rosa</taxon>
    </lineage>
</organism>